<evidence type="ECO:0000313" key="2">
    <source>
        <dbReference type="Proteomes" id="UP000327157"/>
    </source>
</evidence>
<dbReference type="EMBL" id="SMOL01000160">
    <property type="protein sequence ID" value="KAB2625514.1"/>
    <property type="molecule type" value="Genomic_DNA"/>
</dbReference>
<proteinExistence type="predicted"/>
<organism evidence="1 2">
    <name type="scientific">Pyrus ussuriensis x Pyrus communis</name>
    <dbReference type="NCBI Taxonomy" id="2448454"/>
    <lineage>
        <taxon>Eukaryota</taxon>
        <taxon>Viridiplantae</taxon>
        <taxon>Streptophyta</taxon>
        <taxon>Embryophyta</taxon>
        <taxon>Tracheophyta</taxon>
        <taxon>Spermatophyta</taxon>
        <taxon>Magnoliopsida</taxon>
        <taxon>eudicotyledons</taxon>
        <taxon>Gunneridae</taxon>
        <taxon>Pentapetalae</taxon>
        <taxon>rosids</taxon>
        <taxon>fabids</taxon>
        <taxon>Rosales</taxon>
        <taxon>Rosaceae</taxon>
        <taxon>Amygdaloideae</taxon>
        <taxon>Maleae</taxon>
        <taxon>Pyrus</taxon>
    </lineage>
</organism>
<comment type="caution">
    <text evidence="1">The sequence shown here is derived from an EMBL/GenBank/DDBJ whole genome shotgun (WGS) entry which is preliminary data.</text>
</comment>
<sequence length="196" mass="22081">MEEEVSLILSIPLSMFSPVDSMIWTKESKGDFTTKRAYFVERTWHGLGGEELVGSTPNADMKFLWKALWRAKVLGKVKICVWCGCMNALPSKVRNDVLWNGVDISPLDVQLKAQTWLSEFKKWNVAKMLAASVHDLKWKRPDFGWINRCMFVQQWSTKQVQFESGALLVVTAIHNAGSALHGHLGHLFANTSSSGI</sequence>
<evidence type="ECO:0000313" key="1">
    <source>
        <dbReference type="EMBL" id="KAB2625514.1"/>
    </source>
</evidence>
<reference evidence="2" key="2">
    <citation type="submission" date="2019-10" db="EMBL/GenBank/DDBJ databases">
        <title>A de novo genome assembly of a pear dwarfing rootstock.</title>
        <authorList>
            <person name="Wang F."/>
            <person name="Wang J."/>
            <person name="Li S."/>
            <person name="Zhang Y."/>
            <person name="Fang M."/>
            <person name="Ma L."/>
            <person name="Zhao Y."/>
            <person name="Jiang S."/>
        </authorList>
    </citation>
    <scope>NUCLEOTIDE SEQUENCE [LARGE SCALE GENOMIC DNA]</scope>
</reference>
<keyword evidence="2" id="KW-1185">Reference proteome</keyword>
<reference evidence="1 2" key="3">
    <citation type="submission" date="2019-11" db="EMBL/GenBank/DDBJ databases">
        <title>A de novo genome assembly of a pear dwarfing rootstock.</title>
        <authorList>
            <person name="Wang F."/>
            <person name="Wang J."/>
            <person name="Li S."/>
            <person name="Zhang Y."/>
            <person name="Fang M."/>
            <person name="Ma L."/>
            <person name="Zhao Y."/>
            <person name="Jiang S."/>
        </authorList>
    </citation>
    <scope>NUCLEOTIDE SEQUENCE [LARGE SCALE GENOMIC DNA]</scope>
    <source>
        <strain evidence="1">S2</strain>
        <tissue evidence="1">Leaf</tissue>
    </source>
</reference>
<protein>
    <submittedName>
        <fullName evidence="1">Uncharacterized protein</fullName>
    </submittedName>
</protein>
<name>A0A5N5HQD8_9ROSA</name>
<accession>A0A5N5HQD8</accession>
<gene>
    <name evidence="1" type="ORF">D8674_017174</name>
</gene>
<reference evidence="1 2" key="1">
    <citation type="submission" date="2019-09" db="EMBL/GenBank/DDBJ databases">
        <authorList>
            <person name="Ou C."/>
        </authorList>
    </citation>
    <scope>NUCLEOTIDE SEQUENCE [LARGE SCALE GENOMIC DNA]</scope>
    <source>
        <strain evidence="1">S2</strain>
        <tissue evidence="1">Leaf</tissue>
    </source>
</reference>
<dbReference type="AlphaFoldDB" id="A0A5N5HQD8"/>
<dbReference type="Proteomes" id="UP000327157">
    <property type="component" value="Chromosome 16"/>
</dbReference>